<dbReference type="eggNOG" id="COG1653">
    <property type="taxonomic scope" value="Bacteria"/>
</dbReference>
<evidence type="ECO:0000256" key="5">
    <source>
        <dbReference type="SAM" id="Phobius"/>
    </source>
</evidence>
<evidence type="ECO:0000256" key="4">
    <source>
        <dbReference type="ARBA" id="ARBA00022729"/>
    </source>
</evidence>
<dbReference type="Gene3D" id="3.40.190.10">
    <property type="entry name" value="Periplasmic binding protein-like II"/>
    <property type="match status" value="1"/>
</dbReference>
<dbReference type="PROSITE" id="PS51257">
    <property type="entry name" value="PROKAR_LIPOPROTEIN"/>
    <property type="match status" value="1"/>
</dbReference>
<dbReference type="KEGG" id="csr:Cspa_c41620"/>
<comment type="subcellular location">
    <subcellularLocation>
        <location evidence="1">Cell envelope</location>
    </subcellularLocation>
</comment>
<accession>M1LXD0</accession>
<evidence type="ECO:0000313" key="6">
    <source>
        <dbReference type="EMBL" id="AGF57915.1"/>
    </source>
</evidence>
<dbReference type="HOGENOM" id="CLU_043127_0_0_9"/>
<dbReference type="EMBL" id="CP004121">
    <property type="protein sequence ID" value="AGF57915.1"/>
    <property type="molecule type" value="Genomic_DNA"/>
</dbReference>
<keyword evidence="3" id="KW-0813">Transport</keyword>
<dbReference type="RefSeq" id="WP_015394226.1">
    <property type="nucleotide sequence ID" value="NC_020291.1"/>
</dbReference>
<dbReference type="InterPro" id="IPR050490">
    <property type="entry name" value="Bact_solute-bd_prot1"/>
</dbReference>
<dbReference type="GO" id="GO:0030313">
    <property type="term" value="C:cell envelope"/>
    <property type="evidence" value="ECO:0007669"/>
    <property type="project" value="UniProtKB-SubCell"/>
</dbReference>
<dbReference type="SUPFAM" id="SSF53850">
    <property type="entry name" value="Periplasmic binding protein-like II"/>
    <property type="match status" value="1"/>
</dbReference>
<dbReference type="STRING" id="36745.CLSAP_39140"/>
<evidence type="ECO:0000256" key="1">
    <source>
        <dbReference type="ARBA" id="ARBA00004196"/>
    </source>
</evidence>
<name>M1LXD0_9CLOT</name>
<reference evidence="6 7" key="1">
    <citation type="submission" date="2013-02" db="EMBL/GenBank/DDBJ databases">
        <title>Genome sequence of Clostridium saccharoperbutylacetonicum N1-4(HMT).</title>
        <authorList>
            <person name="Poehlein A."/>
            <person name="Daniel R."/>
        </authorList>
    </citation>
    <scope>NUCLEOTIDE SEQUENCE [LARGE SCALE GENOMIC DNA]</scope>
    <source>
        <strain evidence="7">N1-4(HMT)</strain>
    </source>
</reference>
<sequence>MLDKRGITIKIVPVLILCFFILGCSLNLGNKYGLDKENPTAVEIWHYYNGVQKIEFDKMVEEFNKTVGKKEGIIVEAFSQGSINELTDKVIDTSNEKVGAGKMPEAFTAYPDTAYKLEQLGLLSDYNQYLSKSEMSKYIDNYIEEGKITSSDKLTIFPIAKSTEVLMVNKTAWGMFAKETNADINKFQTWEGIAELAKQYYEWSDSKTEIKDDGKAFFGRDAMANYMMVGSKELGEEIFKIEDGKVNVNLNEKVMRKLWDNFYVPYINGYYGAYGRFRSDDTKTGDIIAFVGSTPGAEYFPSSVIKNDETSYPIDCMVLPIPKFENYKGYMPEQGAGIVLTKSDRKHEYAVTEFLKWFTDVERNTEFSIKSGYLPVKKDANNIDFIKSEIAKNNDLDISQKLQDAIFTAIDQENSNEFYFVKAFNGSNKARDILEKAMLDKAKLDREEIQKQLNNGISKKELINKYDTDENFKKWFEKLKNDINNAM</sequence>
<keyword evidence="7" id="KW-1185">Reference proteome</keyword>
<evidence type="ECO:0000313" key="7">
    <source>
        <dbReference type="Proteomes" id="UP000011728"/>
    </source>
</evidence>
<feature type="transmembrane region" description="Helical" evidence="5">
    <location>
        <begin position="7"/>
        <end position="28"/>
    </location>
</feature>
<dbReference type="OrthoDB" id="9764785at2"/>
<keyword evidence="5" id="KW-0812">Transmembrane</keyword>
<dbReference type="PATRIC" id="fig|931276.5.peg.4193"/>
<keyword evidence="5" id="KW-0472">Membrane</keyword>
<dbReference type="InterPro" id="IPR006059">
    <property type="entry name" value="SBP"/>
</dbReference>
<keyword evidence="5" id="KW-1133">Transmembrane helix</keyword>
<gene>
    <name evidence="6" type="ORF">Cspa_c41620</name>
</gene>
<evidence type="ECO:0000256" key="3">
    <source>
        <dbReference type="ARBA" id="ARBA00022448"/>
    </source>
</evidence>
<keyword evidence="4" id="KW-0732">Signal</keyword>
<evidence type="ECO:0000256" key="2">
    <source>
        <dbReference type="ARBA" id="ARBA00008520"/>
    </source>
</evidence>
<dbReference type="PANTHER" id="PTHR43649">
    <property type="entry name" value="ARABINOSE-BINDING PROTEIN-RELATED"/>
    <property type="match status" value="1"/>
</dbReference>
<organism evidence="6 7">
    <name type="scientific">Clostridium saccharoperbutylacetonicum N1-4(HMT)</name>
    <dbReference type="NCBI Taxonomy" id="931276"/>
    <lineage>
        <taxon>Bacteria</taxon>
        <taxon>Bacillati</taxon>
        <taxon>Bacillota</taxon>
        <taxon>Clostridia</taxon>
        <taxon>Eubacteriales</taxon>
        <taxon>Clostridiaceae</taxon>
        <taxon>Clostridium</taxon>
    </lineage>
</organism>
<dbReference type="Proteomes" id="UP000011728">
    <property type="component" value="Chromosome"/>
</dbReference>
<protein>
    <submittedName>
        <fullName evidence="6">Carbohydrate ABC transporter substrate-binding protein, CUT1 family</fullName>
    </submittedName>
</protein>
<dbReference type="Pfam" id="PF13416">
    <property type="entry name" value="SBP_bac_8"/>
    <property type="match status" value="1"/>
</dbReference>
<comment type="similarity">
    <text evidence="2">Belongs to the bacterial solute-binding protein 1 family.</text>
</comment>
<dbReference type="AlphaFoldDB" id="M1LXD0"/>
<dbReference type="PANTHER" id="PTHR43649:SF31">
    <property type="entry name" value="SN-GLYCEROL-3-PHOSPHATE-BINDING PERIPLASMIC PROTEIN UGPB"/>
    <property type="match status" value="1"/>
</dbReference>
<proteinExistence type="inferred from homology"/>